<comment type="similarity">
    <text evidence="3">Belongs to the DegT/DnrJ/EryC1 family.</text>
</comment>
<dbReference type="InterPro" id="IPR015422">
    <property type="entry name" value="PyrdxlP-dep_Trfase_small"/>
</dbReference>
<gene>
    <name evidence="4" type="ORF">N784_04965</name>
</gene>
<reference evidence="4 5" key="1">
    <citation type="submission" date="2013-08" db="EMBL/GenBank/DDBJ databases">
        <authorList>
            <person name="Huang J."/>
            <person name="Wang G."/>
        </authorList>
    </citation>
    <scope>NUCLEOTIDE SEQUENCE [LARGE SCALE GENOMIC DNA]</scope>
    <source>
        <strain evidence="4 5">JSM 072002</strain>
    </source>
</reference>
<dbReference type="Gene3D" id="3.40.640.10">
    <property type="entry name" value="Type I PLP-dependent aspartate aminotransferase-like (Major domain)"/>
    <property type="match status" value="1"/>
</dbReference>
<protein>
    <submittedName>
        <fullName evidence="4">Aminotransferase DegT</fullName>
    </submittedName>
</protein>
<feature type="modified residue" description="N6-(pyridoxal phosphate)lysine" evidence="2">
    <location>
        <position position="205"/>
    </location>
</feature>
<evidence type="ECO:0000256" key="1">
    <source>
        <dbReference type="PIRSR" id="PIRSR000390-1"/>
    </source>
</evidence>
<dbReference type="InterPro" id="IPR026385">
    <property type="entry name" value="LegC-like"/>
</dbReference>
<keyword evidence="4" id="KW-0808">Transferase</keyword>
<dbReference type="InterPro" id="IPR000653">
    <property type="entry name" value="DegT/StrS_aminotransferase"/>
</dbReference>
<dbReference type="Pfam" id="PF01041">
    <property type="entry name" value="DegT_DnrJ_EryC1"/>
    <property type="match status" value="1"/>
</dbReference>
<dbReference type="PANTHER" id="PTHR30244">
    <property type="entry name" value="TRANSAMINASE"/>
    <property type="match status" value="1"/>
</dbReference>
<dbReference type="NCBIfam" id="TIGR04181">
    <property type="entry name" value="NHT_00031"/>
    <property type="match status" value="1"/>
</dbReference>
<dbReference type="GO" id="GO:0008483">
    <property type="term" value="F:transaminase activity"/>
    <property type="evidence" value="ECO:0007669"/>
    <property type="project" value="UniProtKB-KW"/>
</dbReference>
<dbReference type="PIRSF" id="PIRSF000390">
    <property type="entry name" value="PLP_StrS"/>
    <property type="match status" value="1"/>
</dbReference>
<keyword evidence="2 3" id="KW-0663">Pyridoxal phosphate</keyword>
<keyword evidence="4" id="KW-0032">Aminotransferase</keyword>
<dbReference type="InterPro" id="IPR015424">
    <property type="entry name" value="PyrdxlP-dep_Trfase"/>
</dbReference>
<name>A0A0A5FZP0_9BACI</name>
<keyword evidence="5" id="KW-1185">Reference proteome</keyword>
<evidence type="ECO:0000313" key="4">
    <source>
        <dbReference type="EMBL" id="KGX86301.1"/>
    </source>
</evidence>
<dbReference type="EMBL" id="AVPG01000014">
    <property type="protein sequence ID" value="KGX86301.1"/>
    <property type="molecule type" value="Genomic_DNA"/>
</dbReference>
<feature type="active site" description="Proton acceptor" evidence="1">
    <location>
        <position position="205"/>
    </location>
</feature>
<dbReference type="PANTHER" id="PTHR30244:SF30">
    <property type="entry name" value="BLR5990 PROTEIN"/>
    <property type="match status" value="1"/>
</dbReference>
<proteinExistence type="inferred from homology"/>
<organism evidence="4 5">
    <name type="scientific">Pontibacillus litoralis JSM 072002</name>
    <dbReference type="NCBI Taxonomy" id="1385512"/>
    <lineage>
        <taxon>Bacteria</taxon>
        <taxon>Bacillati</taxon>
        <taxon>Bacillota</taxon>
        <taxon>Bacilli</taxon>
        <taxon>Bacillales</taxon>
        <taxon>Bacillaceae</taxon>
        <taxon>Pontibacillus</taxon>
    </lineage>
</organism>
<comment type="caution">
    <text evidence="4">The sequence shown here is derived from an EMBL/GenBank/DDBJ whole genome shotgun (WGS) entry which is preliminary data.</text>
</comment>
<dbReference type="GO" id="GO:0000271">
    <property type="term" value="P:polysaccharide biosynthetic process"/>
    <property type="evidence" value="ECO:0007669"/>
    <property type="project" value="TreeGrafter"/>
</dbReference>
<evidence type="ECO:0000256" key="3">
    <source>
        <dbReference type="RuleBase" id="RU004508"/>
    </source>
</evidence>
<dbReference type="SUPFAM" id="SSF53383">
    <property type="entry name" value="PLP-dependent transferases"/>
    <property type="match status" value="1"/>
</dbReference>
<dbReference type="eggNOG" id="COG0399">
    <property type="taxonomic scope" value="Bacteria"/>
</dbReference>
<dbReference type="InterPro" id="IPR015421">
    <property type="entry name" value="PyrdxlP-dep_Trfase_major"/>
</dbReference>
<dbReference type="CDD" id="cd00616">
    <property type="entry name" value="AHBA_syn"/>
    <property type="match status" value="1"/>
</dbReference>
<evidence type="ECO:0000313" key="5">
    <source>
        <dbReference type="Proteomes" id="UP000030401"/>
    </source>
</evidence>
<dbReference type="GO" id="GO:0030170">
    <property type="term" value="F:pyridoxal phosphate binding"/>
    <property type="evidence" value="ECO:0007669"/>
    <property type="project" value="TreeGrafter"/>
</dbReference>
<evidence type="ECO:0000256" key="2">
    <source>
        <dbReference type="PIRSR" id="PIRSR000390-2"/>
    </source>
</evidence>
<dbReference type="Gene3D" id="3.90.1150.10">
    <property type="entry name" value="Aspartate Aminotransferase, domain 1"/>
    <property type="match status" value="1"/>
</dbReference>
<sequence>MAQKFIPLSVPNLKGRELEYVTNAVETEWVSTGGSYINKFEDSIASYLHLEQAVACQSGTAGLHLALKLSDVGPNDEVIVPSLTFIAAVNPVTYCGADPVFMDCDDTLNMDTDKLIRFVEQECKVDNGQLINRKTGKGIKAILVVHIFGNLLDMERVMNVAQKYNIKVIEDATESLGSYYTDGKYKGKYAGTVGDFGVYSFNGNKIITTGGGGMLVGANQNLMDKAKYLSTQAKDDGLYYTHNEVGYNYRMTNVQAAIGLAQLEQLEQFIAVKERNYYLYQEKIQDIPGLRLLEFNYSTRPNYWFYSLIVDGKAYGIKRDELITSLHNKGIQTRPIWGLIHQQKPYKNNQAYQIEKANYYVENVINIPCSSNLTEEQVDSVVNCLTSIQARSDHHG</sequence>
<dbReference type="AlphaFoldDB" id="A0A0A5FZP0"/>
<dbReference type="RefSeq" id="WP_036834525.1">
    <property type="nucleotide sequence ID" value="NZ_AVPG01000014.1"/>
</dbReference>
<accession>A0A0A5FZP0</accession>
<dbReference type="Proteomes" id="UP000030401">
    <property type="component" value="Unassembled WGS sequence"/>
</dbReference>
<dbReference type="STRING" id="1385512.N784_04965"/>
<dbReference type="OrthoDB" id="9810913at2"/>